<dbReference type="Proteomes" id="UP001596306">
    <property type="component" value="Unassembled WGS sequence"/>
</dbReference>
<sequence length="213" mass="23921">MSDTSPSTRWEEWTTWPLLVMSLVFIASYSIIVLRPELPTAVLVALHLLNVVIWICFAVDYLTRLVRSHRRWWFVRNNVPDLLSVIVPIFRPFRLLTYLHKVPFFRAASGAAVRIQLLIQALCFVVLFVYVIALAELQVERDADGATITTFGDAVWWACVTIATVGYGDMYPVTPPGRLLAVVLMIGGIAIVGTASATVISYLNERASGRKRR</sequence>
<feature type="transmembrane region" description="Helical" evidence="11">
    <location>
        <begin position="111"/>
        <end position="133"/>
    </location>
</feature>
<protein>
    <submittedName>
        <fullName evidence="13">Potassium channel family protein</fullName>
    </submittedName>
</protein>
<feature type="domain" description="Potassium channel" evidence="12">
    <location>
        <begin position="126"/>
        <end position="203"/>
    </location>
</feature>
<dbReference type="EMBL" id="JBHSTP010000001">
    <property type="protein sequence ID" value="MFC6354875.1"/>
    <property type="molecule type" value="Genomic_DNA"/>
</dbReference>
<accession>A0ABW1VBE8</accession>
<evidence type="ECO:0000256" key="6">
    <source>
        <dbReference type="ARBA" id="ARBA00022958"/>
    </source>
</evidence>
<keyword evidence="4 11" id="KW-0812">Transmembrane</keyword>
<dbReference type="SUPFAM" id="SSF81324">
    <property type="entry name" value="Voltage-gated potassium channels"/>
    <property type="match status" value="1"/>
</dbReference>
<evidence type="ECO:0000256" key="9">
    <source>
        <dbReference type="ARBA" id="ARBA00023136"/>
    </source>
</evidence>
<keyword evidence="5" id="KW-0631">Potassium channel</keyword>
<dbReference type="InterPro" id="IPR013099">
    <property type="entry name" value="K_chnl_dom"/>
</dbReference>
<evidence type="ECO:0000256" key="1">
    <source>
        <dbReference type="ARBA" id="ARBA00004141"/>
    </source>
</evidence>
<evidence type="ECO:0000313" key="13">
    <source>
        <dbReference type="EMBL" id="MFC6354875.1"/>
    </source>
</evidence>
<dbReference type="InterPro" id="IPR047871">
    <property type="entry name" value="K_chnl_Slo-like"/>
</dbReference>
<dbReference type="GO" id="GO:0034220">
    <property type="term" value="P:monoatomic ion transmembrane transport"/>
    <property type="evidence" value="ECO:0007669"/>
    <property type="project" value="UniProtKB-KW"/>
</dbReference>
<feature type="transmembrane region" description="Helical" evidence="11">
    <location>
        <begin position="179"/>
        <end position="203"/>
    </location>
</feature>
<evidence type="ECO:0000256" key="5">
    <source>
        <dbReference type="ARBA" id="ARBA00022826"/>
    </source>
</evidence>
<feature type="transmembrane region" description="Helical" evidence="11">
    <location>
        <begin position="15"/>
        <end position="34"/>
    </location>
</feature>
<keyword evidence="8" id="KW-0406">Ion transport</keyword>
<evidence type="ECO:0000256" key="3">
    <source>
        <dbReference type="ARBA" id="ARBA00022538"/>
    </source>
</evidence>
<keyword evidence="14" id="KW-1185">Reference proteome</keyword>
<evidence type="ECO:0000313" key="14">
    <source>
        <dbReference type="Proteomes" id="UP001596306"/>
    </source>
</evidence>
<evidence type="ECO:0000256" key="11">
    <source>
        <dbReference type="SAM" id="Phobius"/>
    </source>
</evidence>
<evidence type="ECO:0000256" key="10">
    <source>
        <dbReference type="ARBA" id="ARBA00023303"/>
    </source>
</evidence>
<dbReference type="RefSeq" id="WP_386726890.1">
    <property type="nucleotide sequence ID" value="NZ_JBHSTP010000001.1"/>
</dbReference>
<dbReference type="Pfam" id="PF07885">
    <property type="entry name" value="Ion_trans_2"/>
    <property type="match status" value="1"/>
</dbReference>
<reference evidence="14" key="1">
    <citation type="journal article" date="2019" name="Int. J. Syst. Evol. Microbiol.">
        <title>The Global Catalogue of Microorganisms (GCM) 10K type strain sequencing project: providing services to taxonomists for standard genome sequencing and annotation.</title>
        <authorList>
            <consortium name="The Broad Institute Genomics Platform"/>
            <consortium name="The Broad Institute Genome Sequencing Center for Infectious Disease"/>
            <person name="Wu L."/>
            <person name="Ma J."/>
        </authorList>
    </citation>
    <scope>NUCLEOTIDE SEQUENCE [LARGE SCALE GENOMIC DNA]</scope>
    <source>
        <strain evidence="14">CCUG 43304</strain>
    </source>
</reference>
<dbReference type="Gene3D" id="1.20.120.350">
    <property type="entry name" value="Voltage-gated potassium channels. Chain C"/>
    <property type="match status" value="1"/>
</dbReference>
<dbReference type="InterPro" id="IPR027359">
    <property type="entry name" value="Volt_channel_dom_sf"/>
</dbReference>
<name>A0ABW1VBE8_9MICO</name>
<comment type="caution">
    <text evidence="13">The sequence shown here is derived from an EMBL/GenBank/DDBJ whole genome shotgun (WGS) entry which is preliminary data.</text>
</comment>
<keyword evidence="10 13" id="KW-0407">Ion channel</keyword>
<keyword evidence="6" id="KW-0630">Potassium</keyword>
<comment type="subcellular location">
    <subcellularLocation>
        <location evidence="1">Membrane</location>
        <topology evidence="1">Multi-pass membrane protein</topology>
    </subcellularLocation>
</comment>
<feature type="transmembrane region" description="Helical" evidence="11">
    <location>
        <begin position="41"/>
        <end position="62"/>
    </location>
</feature>
<dbReference type="PANTHER" id="PTHR10027:SF10">
    <property type="entry name" value="SLOWPOKE 2, ISOFORM D"/>
    <property type="match status" value="1"/>
</dbReference>
<evidence type="ECO:0000256" key="2">
    <source>
        <dbReference type="ARBA" id="ARBA00022448"/>
    </source>
</evidence>
<evidence type="ECO:0000256" key="7">
    <source>
        <dbReference type="ARBA" id="ARBA00022989"/>
    </source>
</evidence>
<dbReference type="Gene3D" id="1.10.287.70">
    <property type="match status" value="1"/>
</dbReference>
<organism evidence="13 14">
    <name type="scientific">Luethyella okanaganae</name>
    <dbReference type="NCBI Taxonomy" id="69372"/>
    <lineage>
        <taxon>Bacteria</taxon>
        <taxon>Bacillati</taxon>
        <taxon>Actinomycetota</taxon>
        <taxon>Actinomycetes</taxon>
        <taxon>Micrococcales</taxon>
        <taxon>Microbacteriaceae</taxon>
        <taxon>Luethyella</taxon>
    </lineage>
</organism>
<dbReference type="PANTHER" id="PTHR10027">
    <property type="entry name" value="CALCIUM-ACTIVATED POTASSIUM CHANNEL ALPHA CHAIN"/>
    <property type="match status" value="1"/>
</dbReference>
<keyword evidence="7 11" id="KW-1133">Transmembrane helix</keyword>
<keyword evidence="9 11" id="KW-0472">Membrane</keyword>
<keyword evidence="3" id="KW-0633">Potassium transport</keyword>
<evidence type="ECO:0000256" key="8">
    <source>
        <dbReference type="ARBA" id="ARBA00023065"/>
    </source>
</evidence>
<gene>
    <name evidence="13" type="ORF">ACFQB0_01930</name>
</gene>
<evidence type="ECO:0000256" key="4">
    <source>
        <dbReference type="ARBA" id="ARBA00022692"/>
    </source>
</evidence>
<keyword evidence="2" id="KW-0813">Transport</keyword>
<evidence type="ECO:0000259" key="12">
    <source>
        <dbReference type="Pfam" id="PF07885"/>
    </source>
</evidence>
<proteinExistence type="predicted"/>